<reference evidence="1" key="1">
    <citation type="journal article" date="2012" name="Proc. Natl. Acad. Sci. U.S.A.">
        <title>Antigenic diversity is generated by distinct evolutionary mechanisms in African trypanosome species.</title>
        <authorList>
            <person name="Jackson A.P."/>
            <person name="Berry A."/>
            <person name="Aslett M."/>
            <person name="Allison H.C."/>
            <person name="Burton P."/>
            <person name="Vavrova-Anderson J."/>
            <person name="Brown R."/>
            <person name="Browne H."/>
            <person name="Corton N."/>
            <person name="Hauser H."/>
            <person name="Gamble J."/>
            <person name="Gilderthorp R."/>
            <person name="Marcello L."/>
            <person name="McQuillan J."/>
            <person name="Otto T.D."/>
            <person name="Quail M.A."/>
            <person name="Sanders M.J."/>
            <person name="van Tonder A."/>
            <person name="Ginger M.L."/>
            <person name="Field M.C."/>
            <person name="Barry J.D."/>
            <person name="Hertz-Fowler C."/>
            <person name="Berriman M."/>
        </authorList>
    </citation>
    <scope>NUCLEOTIDE SEQUENCE</scope>
    <source>
        <strain evidence="1">Y486</strain>
    </source>
</reference>
<sequence length="121" mass="13459">MFRRQVAVLCLSACQEVSPFPSNKASVPECSPLLAASFFQPRTAYCLQLCFSLSPLGPVMRLMPSAHPHLHSLPCALAIYRLMEVALCVRKLSPHGFGKDLPFRLSFKTAKGMRLHVLLYV</sequence>
<evidence type="ECO:0000313" key="1">
    <source>
        <dbReference type="EMBL" id="CCC53582.1"/>
    </source>
</evidence>
<gene>
    <name evidence="1" type="ORF">TVY486_1110660</name>
</gene>
<dbReference type="EMBL" id="HE573027">
    <property type="protein sequence ID" value="CCC53582.1"/>
    <property type="molecule type" value="Genomic_DNA"/>
</dbReference>
<organism evidence="1">
    <name type="scientific">Trypanosoma vivax (strain Y486)</name>
    <dbReference type="NCBI Taxonomy" id="1055687"/>
    <lineage>
        <taxon>Eukaryota</taxon>
        <taxon>Discoba</taxon>
        <taxon>Euglenozoa</taxon>
        <taxon>Kinetoplastea</taxon>
        <taxon>Metakinetoplastina</taxon>
        <taxon>Trypanosomatida</taxon>
        <taxon>Trypanosomatidae</taxon>
        <taxon>Trypanosoma</taxon>
        <taxon>Duttonella</taxon>
    </lineage>
</organism>
<dbReference type="VEuPathDB" id="TriTrypDB:TvY486_1110660"/>
<proteinExistence type="predicted"/>
<protein>
    <submittedName>
        <fullName evidence="1">Uncharacterized protein</fullName>
    </submittedName>
</protein>
<name>G0UCM2_TRYVY</name>
<accession>G0UCM2</accession>
<dbReference type="AlphaFoldDB" id="G0UCM2"/>